<dbReference type="InterPro" id="IPR002078">
    <property type="entry name" value="Sigma_54_int"/>
</dbReference>
<dbReference type="InterPro" id="IPR009057">
    <property type="entry name" value="Homeodomain-like_sf"/>
</dbReference>
<dbReference type="GO" id="GO:0005524">
    <property type="term" value="F:ATP binding"/>
    <property type="evidence" value="ECO:0007669"/>
    <property type="project" value="UniProtKB-KW"/>
</dbReference>
<dbReference type="Proteomes" id="UP000247523">
    <property type="component" value="Unassembled WGS sequence"/>
</dbReference>
<evidence type="ECO:0000313" key="4">
    <source>
        <dbReference type="EMBL" id="PXV85936.1"/>
    </source>
</evidence>
<dbReference type="GO" id="GO:0006355">
    <property type="term" value="P:regulation of DNA-templated transcription"/>
    <property type="evidence" value="ECO:0007669"/>
    <property type="project" value="InterPro"/>
</dbReference>
<dbReference type="SUPFAM" id="SSF52540">
    <property type="entry name" value="P-loop containing nucleoside triphosphate hydrolases"/>
    <property type="match status" value="1"/>
</dbReference>
<dbReference type="Gene3D" id="3.30.450.20">
    <property type="entry name" value="PAS domain"/>
    <property type="match status" value="1"/>
</dbReference>
<dbReference type="Gene3D" id="3.40.50.300">
    <property type="entry name" value="P-loop containing nucleotide triphosphate hydrolases"/>
    <property type="match status" value="1"/>
</dbReference>
<name>A0A255I9S6_9FIRM</name>
<accession>A0A255I9S6</accession>
<dbReference type="InterPro" id="IPR027417">
    <property type="entry name" value="P-loop_NTPase"/>
</dbReference>
<evidence type="ECO:0000256" key="1">
    <source>
        <dbReference type="ARBA" id="ARBA00022741"/>
    </source>
</evidence>
<dbReference type="InterPro" id="IPR029016">
    <property type="entry name" value="GAF-like_dom_sf"/>
</dbReference>
<evidence type="ECO:0000313" key="5">
    <source>
        <dbReference type="Proteomes" id="UP000247523"/>
    </source>
</evidence>
<gene>
    <name evidence="4" type="ORF">C8E03_11413</name>
</gene>
<dbReference type="Pfam" id="PF00158">
    <property type="entry name" value="Sigma54_activat"/>
    <property type="match status" value="1"/>
</dbReference>
<reference evidence="4 5" key="1">
    <citation type="submission" date="2018-05" db="EMBL/GenBank/DDBJ databases">
        <title>Genomic Encyclopedia of Type Strains, Phase IV (KMG-IV): sequencing the most valuable type-strain genomes for metagenomic binning, comparative biology and taxonomic classification.</title>
        <authorList>
            <person name="Goeker M."/>
        </authorList>
    </citation>
    <scope>NUCLEOTIDE SEQUENCE [LARGE SCALE GENOMIC DNA]</scope>
    <source>
        <strain evidence="4 5">DSM 28816</strain>
    </source>
</reference>
<protein>
    <submittedName>
        <fullName evidence="4">Transcriptional regulator with PAS, ATPase and Fis domain</fullName>
    </submittedName>
</protein>
<dbReference type="RefSeq" id="WP_094378279.1">
    <property type="nucleotide sequence ID" value="NZ_QICS01000014.1"/>
</dbReference>
<dbReference type="Pfam" id="PF02796">
    <property type="entry name" value="HTH_7"/>
    <property type="match status" value="1"/>
</dbReference>
<dbReference type="AlphaFoldDB" id="A0A255I9S6"/>
<keyword evidence="1" id="KW-0547">Nucleotide-binding</keyword>
<dbReference type="GO" id="GO:0000150">
    <property type="term" value="F:DNA strand exchange activity"/>
    <property type="evidence" value="ECO:0007669"/>
    <property type="project" value="InterPro"/>
</dbReference>
<dbReference type="CDD" id="cd00569">
    <property type="entry name" value="HTH_Hin_like"/>
    <property type="match status" value="1"/>
</dbReference>
<dbReference type="Gene3D" id="3.30.450.40">
    <property type="match status" value="1"/>
</dbReference>
<dbReference type="SUPFAM" id="SSF46689">
    <property type="entry name" value="Homeodomain-like"/>
    <property type="match status" value="1"/>
</dbReference>
<dbReference type="GO" id="GO:0003677">
    <property type="term" value="F:DNA binding"/>
    <property type="evidence" value="ECO:0007669"/>
    <property type="project" value="InterPro"/>
</dbReference>
<evidence type="ECO:0000256" key="2">
    <source>
        <dbReference type="ARBA" id="ARBA00022840"/>
    </source>
</evidence>
<dbReference type="InterPro" id="IPR006120">
    <property type="entry name" value="Resolvase_HTH_dom"/>
</dbReference>
<dbReference type="Gene3D" id="1.10.10.60">
    <property type="entry name" value="Homeodomain-like"/>
    <property type="match status" value="1"/>
</dbReference>
<organism evidence="4 5">
    <name type="scientific">Lachnotalea glycerini</name>
    <dbReference type="NCBI Taxonomy" id="1763509"/>
    <lineage>
        <taxon>Bacteria</taxon>
        <taxon>Bacillati</taxon>
        <taxon>Bacillota</taxon>
        <taxon>Clostridia</taxon>
        <taxon>Lachnospirales</taxon>
        <taxon>Lachnospiraceae</taxon>
        <taxon>Lachnotalea</taxon>
    </lineage>
</organism>
<feature type="domain" description="Sigma-54 factor interaction" evidence="3">
    <location>
        <begin position="285"/>
        <end position="493"/>
    </location>
</feature>
<sequence length="560" mass="64739">MPVETLLGTVKEFVIRFSDIISNTIDADVIIADNNFKIVGNTSRYYTVYDEVDADSLIAEVVKSRKKLIVEDKAGRASCLKCLHFDECKLFGFVGVPIFHNDIIAGAIALILPQHRVNSLFENIDSSVEFLENMAELLSGKIDAINENKSLNQIIIEQEAMMDLLSDAVVFTDFFGNIRHYNKLFQNLFLVTQDCIGKQLQEFIPHAIFEESYENQKEFKNIRIHFAWGNVEFYGFISSKYVRINGKDYGTMFSFRTVNEVLRNAQLSEKGSLVTFNWSEWMFPREILKQAKSLAITHNNILILGRNRNLNEILAKGITNYSERSLKGLKLLYCDNLYRDLLEVFLFDEFGELRDSNMGTMLVQDVENLPLHIQKRFLHFLKTGKIGLNNDTSAESDVRFIFATTKNLKDYVDKGLFMEELYYRIAEYSIEVSGIQEDQALFYNMLRTGLYYYATVYDKHNIKLDDKAKEFLYQCNIKEDLNLLEATIETIVRRCDGVVSEQDLMDMELYQDNEASLSRLEKERISELLQSGISKTEIAKRLGIGRATLYRKLMEYELSE</sequence>
<evidence type="ECO:0000259" key="3">
    <source>
        <dbReference type="PROSITE" id="PS50045"/>
    </source>
</evidence>
<proteinExistence type="predicted"/>
<dbReference type="PROSITE" id="PS50045">
    <property type="entry name" value="SIGMA54_INTERACT_4"/>
    <property type="match status" value="1"/>
</dbReference>
<dbReference type="PANTHER" id="PTHR32071">
    <property type="entry name" value="TRANSCRIPTIONAL REGULATORY PROTEIN"/>
    <property type="match status" value="1"/>
</dbReference>
<dbReference type="EMBL" id="QICS01000014">
    <property type="protein sequence ID" value="PXV85936.1"/>
    <property type="molecule type" value="Genomic_DNA"/>
</dbReference>
<comment type="caution">
    <text evidence="4">The sequence shown here is derived from an EMBL/GenBank/DDBJ whole genome shotgun (WGS) entry which is preliminary data.</text>
</comment>
<keyword evidence="2" id="KW-0067">ATP-binding</keyword>